<dbReference type="Proteomes" id="UP000199495">
    <property type="component" value="Unassembled WGS sequence"/>
</dbReference>
<keyword evidence="2" id="KW-0472">Membrane</keyword>
<sequence length="645" mass="68403">MKPLDRISLSSGILLTLTTITAIWHLVMIAQLPTWFGIFIPQGSVRAISLVLAVLLIFITLNNKHSDTDEVHADKVELKWYDALLWLALAVSCGFVVFFNDRVQDYGFYGTLDTFGVIMALCLVIPVLEAVRRKTGIVLPIIILTFVAIAMFQRYLPGVLYGQGYSLERLLYSAMVSNAGVFGMPLGIAVSIVIVFLVFGALMERAGASRWFMDLALCLTGWSRGGPAKAAVLSSAMFGSISGSPSANAATTGVFTIPMMKKVGYKPEFAAGVEAVASTGGMILPPVMGAIAFLMAEWIGRPYVEVVGAALLPAILYFLIVFFSVHFEARRNGIKAIPKADLPNLWLTLKTGWYNVIPIAALVVFLIVLAMPPGMAGIYASLVVFACSFLSKDKNNWLLPMPIILALRDAVMRWLVIVAITAAVGIMIGALELSGVGINVSRFIVDLGGGNLLFTLILVGLVSLIVGMGLDATPAYVTLATLMAPALIRLGVPDIAAHLYVIYWGLASFFTPPTCIAIFVTAPIAGATIWGSGWQAVRLGIAAFLVPIAFALNPALLMQGDDIVAIVHVASTALVGSVLVAAGLRGFAFTMLSMPSRILIAVGGALLIMPVLYAELIGAALALVGLALASLPIPGLAAAAPRREP</sequence>
<dbReference type="InterPro" id="IPR010656">
    <property type="entry name" value="DctM"/>
</dbReference>
<feature type="domain" description="TRAP C4-dicarboxylate transport system permease DctM subunit" evidence="3">
    <location>
        <begin position="125"/>
        <end position="557"/>
    </location>
</feature>
<gene>
    <name evidence="4" type="ORF">SAMN04487974_101778</name>
</gene>
<proteinExistence type="predicted"/>
<feature type="transmembrane region" description="Helical" evidence="2">
    <location>
        <begin position="106"/>
        <end position="125"/>
    </location>
</feature>
<dbReference type="GO" id="GO:0005886">
    <property type="term" value="C:plasma membrane"/>
    <property type="evidence" value="ECO:0007669"/>
    <property type="project" value="UniProtKB-SubCell"/>
</dbReference>
<feature type="transmembrane region" description="Helical" evidence="2">
    <location>
        <begin position="176"/>
        <end position="203"/>
    </location>
</feature>
<accession>A0A1G7SWN8</accession>
<protein>
    <submittedName>
        <fullName evidence="4">TRAP transporter, 4TM/12TM fusion protein</fullName>
    </submittedName>
</protein>
<feature type="transmembrane region" description="Helical" evidence="2">
    <location>
        <begin position="596"/>
        <end position="613"/>
    </location>
</feature>
<keyword evidence="2" id="KW-1133">Transmembrane helix</keyword>
<feature type="transmembrane region" description="Helical" evidence="2">
    <location>
        <begin position="306"/>
        <end position="325"/>
    </location>
</feature>
<dbReference type="GO" id="GO:0022857">
    <property type="term" value="F:transmembrane transporter activity"/>
    <property type="evidence" value="ECO:0007669"/>
    <property type="project" value="UniProtKB-UniRule"/>
</dbReference>
<organism evidence="4 5">
    <name type="scientific">Pelagibacterium luteolum</name>
    <dbReference type="NCBI Taxonomy" id="440168"/>
    <lineage>
        <taxon>Bacteria</taxon>
        <taxon>Pseudomonadati</taxon>
        <taxon>Pseudomonadota</taxon>
        <taxon>Alphaproteobacteria</taxon>
        <taxon>Hyphomicrobiales</taxon>
        <taxon>Devosiaceae</taxon>
        <taxon>Pelagibacterium</taxon>
    </lineage>
</organism>
<keyword evidence="1" id="KW-1003">Cell membrane</keyword>
<dbReference type="RefSeq" id="WP_090591770.1">
    <property type="nucleotide sequence ID" value="NZ_FNCS01000001.1"/>
</dbReference>
<keyword evidence="1" id="KW-0997">Cell inner membrane</keyword>
<feature type="transmembrane region" description="Helical" evidence="2">
    <location>
        <begin position="137"/>
        <end position="156"/>
    </location>
</feature>
<reference evidence="4 5" key="1">
    <citation type="submission" date="2016-10" db="EMBL/GenBank/DDBJ databases">
        <authorList>
            <person name="de Groot N.N."/>
        </authorList>
    </citation>
    <scope>NUCLEOTIDE SEQUENCE [LARGE SCALE GENOMIC DNA]</scope>
    <source>
        <strain evidence="4 5">CGMCC 1.10267</strain>
    </source>
</reference>
<feature type="transmembrane region" description="Helical" evidence="2">
    <location>
        <begin position="451"/>
        <end position="470"/>
    </location>
</feature>
<feature type="transmembrane region" description="Helical" evidence="2">
    <location>
        <begin position="345"/>
        <end position="368"/>
    </location>
</feature>
<keyword evidence="2" id="KW-0812">Transmembrane</keyword>
<feature type="transmembrane region" description="Helical" evidence="2">
    <location>
        <begin position="38"/>
        <end position="59"/>
    </location>
</feature>
<evidence type="ECO:0000256" key="1">
    <source>
        <dbReference type="RuleBase" id="RU369079"/>
    </source>
</evidence>
<evidence type="ECO:0000259" key="3">
    <source>
        <dbReference type="Pfam" id="PF06808"/>
    </source>
</evidence>
<dbReference type="PANTHER" id="PTHR43849:SF2">
    <property type="entry name" value="BLL3936 PROTEIN"/>
    <property type="match status" value="1"/>
</dbReference>
<dbReference type="EMBL" id="FNCS01000001">
    <property type="protein sequence ID" value="SDG27497.1"/>
    <property type="molecule type" value="Genomic_DNA"/>
</dbReference>
<dbReference type="OrthoDB" id="9759894at2"/>
<dbReference type="PANTHER" id="PTHR43849">
    <property type="entry name" value="BLL3936 PROTEIN"/>
    <property type="match status" value="1"/>
</dbReference>
<dbReference type="InterPro" id="IPR011853">
    <property type="entry name" value="TRAP_DctM-Dct_fused"/>
</dbReference>
<keyword evidence="5" id="KW-1185">Reference proteome</keyword>
<feature type="transmembrane region" description="Helical" evidence="2">
    <location>
        <begin position="411"/>
        <end position="431"/>
    </location>
</feature>
<feature type="transmembrane region" description="Helical" evidence="2">
    <location>
        <begin position="80"/>
        <end position="100"/>
    </location>
</feature>
<dbReference type="STRING" id="440168.SAMN04487974_101778"/>
<comment type="function">
    <text evidence="1">Part of the tripartite ATP-independent periplasmic (TRAP) transport system.</text>
</comment>
<name>A0A1G7SWN8_9HYPH</name>
<feature type="transmembrane region" description="Helical" evidence="2">
    <location>
        <begin position="509"/>
        <end position="530"/>
    </location>
</feature>
<feature type="transmembrane region" description="Helical" evidence="2">
    <location>
        <begin position="537"/>
        <end position="557"/>
    </location>
</feature>
<dbReference type="Pfam" id="PF06808">
    <property type="entry name" value="DctM"/>
    <property type="match status" value="1"/>
</dbReference>
<feature type="transmembrane region" description="Helical" evidence="2">
    <location>
        <begin position="563"/>
        <end position="584"/>
    </location>
</feature>
<comment type="subcellular location">
    <subcellularLocation>
        <location evidence="1">Cell inner membrane</location>
        <topology evidence="1">Multi-pass membrane protein</topology>
    </subcellularLocation>
</comment>
<dbReference type="AlphaFoldDB" id="A0A1G7SWN8"/>
<evidence type="ECO:0000313" key="5">
    <source>
        <dbReference type="Proteomes" id="UP000199495"/>
    </source>
</evidence>
<evidence type="ECO:0000256" key="2">
    <source>
        <dbReference type="SAM" id="Phobius"/>
    </source>
</evidence>
<keyword evidence="1" id="KW-0813">Transport</keyword>
<feature type="transmembrane region" description="Helical" evidence="2">
    <location>
        <begin position="12"/>
        <end position="32"/>
    </location>
</feature>
<feature type="transmembrane region" description="Helical" evidence="2">
    <location>
        <begin position="619"/>
        <end position="640"/>
    </location>
</feature>
<feature type="transmembrane region" description="Helical" evidence="2">
    <location>
        <begin position="269"/>
        <end position="294"/>
    </location>
</feature>
<evidence type="ECO:0000313" key="4">
    <source>
        <dbReference type="EMBL" id="SDG27497.1"/>
    </source>
</evidence>
<dbReference type="NCBIfam" id="TIGR02123">
    <property type="entry name" value="TRAP_fused"/>
    <property type="match status" value="1"/>
</dbReference>